<dbReference type="InterPro" id="IPR009097">
    <property type="entry name" value="Cyclic_Pdiesterase"/>
</dbReference>
<comment type="caution">
    <text evidence="3">The sequence shown here is derived from an EMBL/GenBank/DDBJ whole genome shotgun (WGS) entry which is preliminary data.</text>
</comment>
<evidence type="ECO:0000313" key="4">
    <source>
        <dbReference type="Proteomes" id="UP001595871"/>
    </source>
</evidence>
<accession>A0ABV8NCE1</accession>
<dbReference type="EMBL" id="JBHSCF010000055">
    <property type="protein sequence ID" value="MFC4190416.1"/>
    <property type="molecule type" value="Genomic_DNA"/>
</dbReference>
<evidence type="ECO:0000256" key="1">
    <source>
        <dbReference type="SAM" id="Coils"/>
    </source>
</evidence>
<dbReference type="Pfam" id="PF04233">
    <property type="entry name" value="Phage_Mu_F"/>
    <property type="match status" value="1"/>
</dbReference>
<dbReference type="RefSeq" id="WP_307817555.1">
    <property type="nucleotide sequence ID" value="NZ_BAAAYA010000005.1"/>
</dbReference>
<dbReference type="SUPFAM" id="SSF55144">
    <property type="entry name" value="LigT-like"/>
    <property type="match status" value="1"/>
</dbReference>
<feature type="coiled-coil region" evidence="1">
    <location>
        <begin position="1174"/>
        <end position="1201"/>
    </location>
</feature>
<reference evidence="4" key="1">
    <citation type="journal article" date="2019" name="Int. J. Syst. Evol. Microbiol.">
        <title>The Global Catalogue of Microorganisms (GCM) 10K type strain sequencing project: providing services to taxonomists for standard genome sequencing and annotation.</title>
        <authorList>
            <consortium name="The Broad Institute Genomics Platform"/>
            <consortium name="The Broad Institute Genome Sequencing Center for Infectious Disease"/>
            <person name="Wu L."/>
            <person name="Ma J."/>
        </authorList>
    </citation>
    <scope>NUCLEOTIDE SEQUENCE [LARGE SCALE GENOMIC DNA]</scope>
    <source>
        <strain evidence="4">CCM 3243</strain>
    </source>
</reference>
<evidence type="ECO:0000313" key="3">
    <source>
        <dbReference type="EMBL" id="MFC4190416.1"/>
    </source>
</evidence>
<dbReference type="Gene3D" id="3.90.1140.10">
    <property type="entry name" value="Cyclic phosphodiesterase"/>
    <property type="match status" value="1"/>
</dbReference>
<proteinExistence type="predicted"/>
<keyword evidence="4" id="KW-1185">Reference proteome</keyword>
<keyword evidence="1" id="KW-0175">Coiled coil</keyword>
<protein>
    <submittedName>
        <fullName evidence="3">Phage minor head protein</fullName>
    </submittedName>
</protein>
<gene>
    <name evidence="3" type="ORF">ACFO3R_29165</name>
</gene>
<feature type="domain" description="Phage head morphogenesis" evidence="2">
    <location>
        <begin position="130"/>
        <end position="252"/>
    </location>
</feature>
<sequence length="1214" mass="129168">MTPTELEAALTRAEEDLDGALAEVLADVAEEFSDALDDATEIVAAWFSVSRIAAIWGARVPRLLRRFLGITETAAAATAEDVGLRLPDGWDDLPARYDDDTLPPELGDYVTRTDRLLRSVGQSLSKAATAELADGLDAGEDIDQLRRRLRDAFSDAGAQLGDSRAERIAQTEATRAWNSATLAAARALTGPERPLVKQWISRGDSRVRDAHRKANGQLQFLDDPFTVGGTQMAGPGDPTAPASQTVNCRCVLRVQTADREESTMPGPGSVTAAADGSHRTGAMIALVPTKEDAARLALEDGELADELHLTLYFLGAGADWTEDQRQELIANVRNRAADITRITARAFGAAHWNAGTDTPSWVWSVGDDRDANPDDSTLSVAQWEATYALEDRHGPEIPVQHSPWVPHVCAAYSDDPSLLPELEARLGPITFDRIRLAFAGEITDIPLGPTPVPAEEPTVEQTAADTVALAPRTWTTPGDTAIAYENQETGDGRIFAPGSLYWEDGPWPLQYADEMLSGHEGAELAGAIQTITRDGDRIASTGVLYPGRPAGADAVLLLDQNAPLGVSVDLDDVDIEFIDRTPASEGEEPEEAMLSASLATASVLRLDDGAWMVRATTAAEWTASGRGLLRAGHTIEWTTAPDGTLPATGLRTALTAAGITAAAGDSDDPDRGALVHSQSAGDVLMRITRGRVRGATLVSMPAYAQARIVLDPLPTPEQSAALYPPPTITASSDTLQRVIVYVSSSPFAVGARHVAEALGITMVQARRHLSRGVKAGHLVRLSRGLYVGAPTDLSASVTGDVSLPVHPDPDRPWDGDTAASNVLAWATGEDGVVDPARLAAAFLYRDTDANPATLSAYKLGFADVVDDQLQIIATAVYAIGSVLQGGMGGVELPDADRDDIRDRVEDLYDRLADAYDDPTLTAPWDDDMTDNELEASAWTAMREAPPMPAAWFREPTLDELPPGSGGVHYRDGRIYGWVAQAGEPHAGMPGRNLTIESLGDIDTTHFLRARFNLDDSTTVKAGAMTMNVGHHRDGAECETASCQFDDTRTVAGIVTVGMNSRGMWFSGAAAPWLSTWDALAFQACQPSYHMRQGRRGQWQLRAVLSVPVPGHSSPLTAATIERSNLALAASAAMAVPIPGAPADTAPEPADTSTLAGLTAALTQPAFIDTLLDAMDRRTTERAAAQAEIDRLTQQLAPARQEIAAALVATVKGGN</sequence>
<dbReference type="InterPro" id="IPR006528">
    <property type="entry name" value="Phage_head_morphogenesis_dom"/>
</dbReference>
<dbReference type="Proteomes" id="UP001595871">
    <property type="component" value="Unassembled WGS sequence"/>
</dbReference>
<organism evidence="3 4">
    <name type="scientific">Streptomyces flavovirens</name>
    <dbReference type="NCBI Taxonomy" id="52258"/>
    <lineage>
        <taxon>Bacteria</taxon>
        <taxon>Bacillati</taxon>
        <taxon>Actinomycetota</taxon>
        <taxon>Actinomycetes</taxon>
        <taxon>Kitasatosporales</taxon>
        <taxon>Streptomycetaceae</taxon>
        <taxon>Streptomyces</taxon>
    </lineage>
</organism>
<name>A0ABV8NCE1_9ACTN</name>
<evidence type="ECO:0000259" key="2">
    <source>
        <dbReference type="Pfam" id="PF04233"/>
    </source>
</evidence>